<dbReference type="Proteomes" id="UP001432322">
    <property type="component" value="Unassembled WGS sequence"/>
</dbReference>
<dbReference type="AlphaFoldDB" id="A0AAV5VHS2"/>
<proteinExistence type="predicted"/>
<keyword evidence="2" id="KW-1185">Reference proteome</keyword>
<feature type="non-terminal residue" evidence="1">
    <location>
        <position position="1"/>
    </location>
</feature>
<protein>
    <submittedName>
        <fullName evidence="1">Uncharacterized protein</fullName>
    </submittedName>
</protein>
<organism evidence="1 2">
    <name type="scientific">Pristionchus fissidentatus</name>
    <dbReference type="NCBI Taxonomy" id="1538716"/>
    <lineage>
        <taxon>Eukaryota</taxon>
        <taxon>Metazoa</taxon>
        <taxon>Ecdysozoa</taxon>
        <taxon>Nematoda</taxon>
        <taxon>Chromadorea</taxon>
        <taxon>Rhabditida</taxon>
        <taxon>Rhabditina</taxon>
        <taxon>Diplogasteromorpha</taxon>
        <taxon>Diplogasteroidea</taxon>
        <taxon>Neodiplogasteridae</taxon>
        <taxon>Pristionchus</taxon>
    </lineage>
</organism>
<gene>
    <name evidence="1" type="ORF">PFISCL1PPCAC_8676</name>
</gene>
<evidence type="ECO:0000313" key="1">
    <source>
        <dbReference type="EMBL" id="GMT17379.1"/>
    </source>
</evidence>
<accession>A0AAV5VHS2</accession>
<dbReference type="EMBL" id="BTSY01000003">
    <property type="protein sequence ID" value="GMT17379.1"/>
    <property type="molecule type" value="Genomic_DNA"/>
</dbReference>
<reference evidence="1" key="1">
    <citation type="submission" date="2023-10" db="EMBL/GenBank/DDBJ databases">
        <title>Genome assembly of Pristionchus species.</title>
        <authorList>
            <person name="Yoshida K."/>
            <person name="Sommer R.J."/>
        </authorList>
    </citation>
    <scope>NUCLEOTIDE SEQUENCE</scope>
    <source>
        <strain evidence="1">RS5133</strain>
    </source>
</reference>
<name>A0AAV5VHS2_9BILA</name>
<feature type="non-terminal residue" evidence="1">
    <location>
        <position position="72"/>
    </location>
</feature>
<sequence length="72" mass="8010">INCDYQVGDSRLGTGISFSPLNYLHYLPNFAFSLANLHCLSTVPYSTSEEICSTRAFPSAYFSLESFVSFPD</sequence>
<comment type="caution">
    <text evidence="1">The sequence shown here is derived from an EMBL/GenBank/DDBJ whole genome shotgun (WGS) entry which is preliminary data.</text>
</comment>
<evidence type="ECO:0000313" key="2">
    <source>
        <dbReference type="Proteomes" id="UP001432322"/>
    </source>
</evidence>